<dbReference type="InterPro" id="IPR019557">
    <property type="entry name" value="AminoTfrase-like_pln_mobile"/>
</dbReference>
<feature type="transmembrane region" description="Helical" evidence="1">
    <location>
        <begin position="87"/>
        <end position="110"/>
    </location>
</feature>
<reference evidence="3" key="1">
    <citation type="journal article" date="2025" name="Foods">
        <title>Unveiling the Microbial Signatures of Arabica Coffee Cherries: Insights into Ripeness Specific Diversity, Functional Traits, and Implications for Quality and Safety.</title>
        <authorList>
            <consortium name="RefSeq"/>
            <person name="Tenea G.N."/>
            <person name="Cifuentes V."/>
            <person name="Reyes P."/>
            <person name="Cevallos-Vallejos M."/>
        </authorList>
    </citation>
    <scope>NUCLEOTIDE SEQUENCE [LARGE SCALE GENOMIC DNA]</scope>
</reference>
<keyword evidence="1" id="KW-0812">Transmembrane</keyword>
<dbReference type="Pfam" id="PF10536">
    <property type="entry name" value="PMD"/>
    <property type="match status" value="1"/>
</dbReference>
<dbReference type="PANTHER" id="PTHR46033">
    <property type="entry name" value="PROTEIN MAIN-LIKE 2"/>
    <property type="match status" value="1"/>
</dbReference>
<name>A0A6P6UB29_COFAR</name>
<proteinExistence type="predicted"/>
<dbReference type="GeneID" id="113709140"/>
<feature type="domain" description="Aminotransferase-like plant mobile" evidence="2">
    <location>
        <begin position="1"/>
        <end position="329"/>
    </location>
</feature>
<gene>
    <name evidence="4" type="primary">LOC113709140</name>
</gene>
<keyword evidence="3" id="KW-1185">Reference proteome</keyword>
<evidence type="ECO:0000259" key="2">
    <source>
        <dbReference type="Pfam" id="PF10536"/>
    </source>
</evidence>
<keyword evidence="1" id="KW-0472">Membrane</keyword>
<dbReference type="GO" id="GO:0010073">
    <property type="term" value="P:meristem maintenance"/>
    <property type="evidence" value="ECO:0007669"/>
    <property type="project" value="InterPro"/>
</dbReference>
<accession>A0A6P6UB29</accession>
<organism evidence="3 4">
    <name type="scientific">Coffea arabica</name>
    <name type="common">Arabian coffee</name>
    <dbReference type="NCBI Taxonomy" id="13443"/>
    <lineage>
        <taxon>Eukaryota</taxon>
        <taxon>Viridiplantae</taxon>
        <taxon>Streptophyta</taxon>
        <taxon>Embryophyta</taxon>
        <taxon>Tracheophyta</taxon>
        <taxon>Spermatophyta</taxon>
        <taxon>Magnoliopsida</taxon>
        <taxon>eudicotyledons</taxon>
        <taxon>Gunneridae</taxon>
        <taxon>Pentapetalae</taxon>
        <taxon>asterids</taxon>
        <taxon>lamiids</taxon>
        <taxon>Gentianales</taxon>
        <taxon>Rubiaceae</taxon>
        <taxon>Ixoroideae</taxon>
        <taxon>Gardenieae complex</taxon>
        <taxon>Bertiereae - Coffeeae clade</taxon>
        <taxon>Coffeeae</taxon>
        <taxon>Coffea</taxon>
    </lineage>
</organism>
<evidence type="ECO:0000313" key="4">
    <source>
        <dbReference type="RefSeq" id="XP_027087693.2"/>
    </source>
</evidence>
<sequence length="376" mass="43375">MGESTITLQDVEVLWGLRVDGRPVTLHHVRRTVQERKHLVNEVLGFWPEDAMLKGGRLKMSSMYRQLTTPVPPDAPDELVRQYARMYLLILLGGLLFADACGNVVSLNWLDYVRDLEAMGEYSWGSATLACLYSRLCHACRASTTTTGGPYLLLQIWAWERIPSIRPEMYPAPEIGEFPVAGRWVAERTGVDPPGRRSSYYREHIALLRMDEFIWMPYSDERLAALPRYCRHGERIWRARVPLVFWHIIEFHCPDRVMRQFGLVQNVPEPVNTNPQGLHQFDLSGYPGRNWAQFHSAWIQYWNARANAEVTGQLADTFRPSNDYLKWYHEHTILYISNPSDQNPQMGQMLQGVSGQFEYLVCIYLRLPSLGTIFGA</sequence>
<evidence type="ECO:0000313" key="3">
    <source>
        <dbReference type="Proteomes" id="UP001652660"/>
    </source>
</evidence>
<dbReference type="PANTHER" id="PTHR46033:SF8">
    <property type="entry name" value="PROTEIN MAINTENANCE OF MERISTEMS-LIKE"/>
    <property type="match status" value="1"/>
</dbReference>
<reference evidence="4" key="2">
    <citation type="submission" date="2025-08" db="UniProtKB">
        <authorList>
            <consortium name="RefSeq"/>
        </authorList>
    </citation>
    <scope>IDENTIFICATION</scope>
    <source>
        <tissue evidence="4">Leaves</tissue>
    </source>
</reference>
<dbReference type="RefSeq" id="XP_027087693.2">
    <property type="nucleotide sequence ID" value="XM_027231892.2"/>
</dbReference>
<dbReference type="AlphaFoldDB" id="A0A6P6UB29"/>
<protein>
    <submittedName>
        <fullName evidence="4">Serine/threonine-protein phosphatase 7 long form homolog</fullName>
    </submittedName>
</protein>
<dbReference type="Proteomes" id="UP001652660">
    <property type="component" value="Chromosome 9e"/>
</dbReference>
<dbReference type="InterPro" id="IPR044824">
    <property type="entry name" value="MAIN-like"/>
</dbReference>
<evidence type="ECO:0000256" key="1">
    <source>
        <dbReference type="SAM" id="Phobius"/>
    </source>
</evidence>
<keyword evidence="1" id="KW-1133">Transmembrane helix</keyword>